<proteinExistence type="predicted"/>
<dbReference type="AlphaFoldDB" id="A0AA38H0C9"/>
<sequence length="75" mass="8093">EDSKDHQNILQPIPHLSPPMREDGMKELVAAMTSSSSMPFSMDTKDVAMDQVLTVIPVVAVVSVNTSSNIVTPKV</sequence>
<accession>A0AA38H0C9</accession>
<name>A0AA38H0C9_TAXCH</name>
<dbReference type="Proteomes" id="UP000824469">
    <property type="component" value="Unassembled WGS sequence"/>
</dbReference>
<reference evidence="2 3" key="1">
    <citation type="journal article" date="2021" name="Nat. Plants">
        <title>The Taxus genome provides insights into paclitaxel biosynthesis.</title>
        <authorList>
            <person name="Xiong X."/>
            <person name="Gou J."/>
            <person name="Liao Q."/>
            <person name="Li Y."/>
            <person name="Zhou Q."/>
            <person name="Bi G."/>
            <person name="Li C."/>
            <person name="Du R."/>
            <person name="Wang X."/>
            <person name="Sun T."/>
            <person name="Guo L."/>
            <person name="Liang H."/>
            <person name="Lu P."/>
            <person name="Wu Y."/>
            <person name="Zhang Z."/>
            <person name="Ro D.K."/>
            <person name="Shang Y."/>
            <person name="Huang S."/>
            <person name="Yan J."/>
        </authorList>
    </citation>
    <scope>NUCLEOTIDE SEQUENCE [LARGE SCALE GENOMIC DNA]</scope>
    <source>
        <strain evidence="2">Ta-2019</strain>
    </source>
</reference>
<comment type="caution">
    <text evidence="2">The sequence shown here is derived from an EMBL/GenBank/DDBJ whole genome shotgun (WGS) entry which is preliminary data.</text>
</comment>
<evidence type="ECO:0000313" key="2">
    <source>
        <dbReference type="EMBL" id="KAH9329805.1"/>
    </source>
</evidence>
<dbReference type="EMBL" id="JAHRHJ020000001">
    <property type="protein sequence ID" value="KAH9329805.1"/>
    <property type="molecule type" value="Genomic_DNA"/>
</dbReference>
<evidence type="ECO:0000256" key="1">
    <source>
        <dbReference type="SAM" id="MobiDB-lite"/>
    </source>
</evidence>
<keyword evidence="3" id="KW-1185">Reference proteome</keyword>
<feature type="region of interest" description="Disordered" evidence="1">
    <location>
        <begin position="1"/>
        <end position="21"/>
    </location>
</feature>
<feature type="non-terminal residue" evidence="2">
    <location>
        <position position="75"/>
    </location>
</feature>
<feature type="non-terminal residue" evidence="2">
    <location>
        <position position="1"/>
    </location>
</feature>
<organism evidence="2 3">
    <name type="scientific">Taxus chinensis</name>
    <name type="common">Chinese yew</name>
    <name type="synonym">Taxus wallichiana var. chinensis</name>
    <dbReference type="NCBI Taxonomy" id="29808"/>
    <lineage>
        <taxon>Eukaryota</taxon>
        <taxon>Viridiplantae</taxon>
        <taxon>Streptophyta</taxon>
        <taxon>Embryophyta</taxon>
        <taxon>Tracheophyta</taxon>
        <taxon>Spermatophyta</taxon>
        <taxon>Pinopsida</taxon>
        <taxon>Pinidae</taxon>
        <taxon>Conifers II</taxon>
        <taxon>Cupressales</taxon>
        <taxon>Taxaceae</taxon>
        <taxon>Taxus</taxon>
    </lineage>
</organism>
<protein>
    <submittedName>
        <fullName evidence="2">Uncharacterized protein</fullName>
    </submittedName>
</protein>
<evidence type="ECO:0000313" key="3">
    <source>
        <dbReference type="Proteomes" id="UP000824469"/>
    </source>
</evidence>
<gene>
    <name evidence="2" type="ORF">KI387_001913</name>
</gene>